<dbReference type="EMBL" id="JAUSQU010000001">
    <property type="protein sequence ID" value="MDP9844469.1"/>
    <property type="molecule type" value="Genomic_DNA"/>
</dbReference>
<dbReference type="Pfam" id="PF00773">
    <property type="entry name" value="RNB"/>
    <property type="match status" value="1"/>
</dbReference>
<dbReference type="SMART" id="SM00955">
    <property type="entry name" value="RNB"/>
    <property type="match status" value="1"/>
</dbReference>
<organism evidence="2 3">
    <name type="scientific">Streptosporangium lutulentum</name>
    <dbReference type="NCBI Taxonomy" id="1461250"/>
    <lineage>
        <taxon>Bacteria</taxon>
        <taxon>Bacillati</taxon>
        <taxon>Actinomycetota</taxon>
        <taxon>Actinomycetes</taxon>
        <taxon>Streptosporangiales</taxon>
        <taxon>Streptosporangiaceae</taxon>
        <taxon>Streptosporangium</taxon>
    </lineage>
</organism>
<dbReference type="Pfam" id="PF18614">
    <property type="entry name" value="RNase_II_C_S1"/>
    <property type="match status" value="1"/>
</dbReference>
<dbReference type="SUPFAM" id="SSF50249">
    <property type="entry name" value="Nucleic acid-binding proteins"/>
    <property type="match status" value="1"/>
</dbReference>
<dbReference type="PANTHER" id="PTHR23355:SF37">
    <property type="entry name" value="EXORIBONUCLEASE 2"/>
    <property type="match status" value="1"/>
</dbReference>
<evidence type="ECO:0000313" key="2">
    <source>
        <dbReference type="EMBL" id="MDP9844469.1"/>
    </source>
</evidence>
<proteinExistence type="predicted"/>
<comment type="caution">
    <text evidence="2">The sequence shown here is derived from an EMBL/GenBank/DDBJ whole genome shotgun (WGS) entry which is preliminary data.</text>
</comment>
<dbReference type="InterPro" id="IPR050180">
    <property type="entry name" value="RNR_Ribonuclease"/>
</dbReference>
<evidence type="ECO:0000313" key="3">
    <source>
        <dbReference type="Proteomes" id="UP001225356"/>
    </source>
</evidence>
<dbReference type="InterPro" id="IPR012340">
    <property type="entry name" value="NA-bd_OB-fold"/>
</dbReference>
<evidence type="ECO:0000259" key="1">
    <source>
        <dbReference type="SMART" id="SM00955"/>
    </source>
</evidence>
<dbReference type="InterPro" id="IPR040596">
    <property type="entry name" value="RNase_II_C_S1"/>
</dbReference>
<dbReference type="Proteomes" id="UP001225356">
    <property type="component" value="Unassembled WGS sequence"/>
</dbReference>
<dbReference type="InterPro" id="IPR001900">
    <property type="entry name" value="RNase_II/R"/>
</dbReference>
<dbReference type="PANTHER" id="PTHR23355">
    <property type="entry name" value="RIBONUCLEASE"/>
    <property type="match status" value="1"/>
</dbReference>
<name>A0ABT9QCP6_9ACTN</name>
<sequence length="478" mass="51746">MLTVPHKSIRVPGESHPRLDDGFERIRREMRLPEEFPGAVIDEAEWVSRVPSLPEQDRTDLPLITVDPPGSMDLDQAMHLEEQPGGYRVWYAIADVGAFVRPGGVIDAEARDRGETVYMPDGRVPLHPAVLSEGAASLLPGVTRPAALWCVDLDADGQIVGADVTRALVCSRERLDYDYVQAAVDTGTADGTLRLLAEIGRLRLTLERARGGVTLPVPDQEVVADGDGYHVELRVPLEAEAWNAQISLLTGMAAASMMLDAEIGLLRVLPPAPAERVAQVRRMAAALGVPWPEGAAYGDVVHALDPKVPAQAAFLRESTVLLRGAGYVAFNGEPPVQAYHAAVAAPYAHVTAPLRRLIDRYATGICLAIAAGEPVPEDIQKAMDELPDIMQATGRRANAVERACVDLVEAFVLREKVGQTFDAVVIDVEENRPWAQVQIADPAVVARCDGERLPLGETVRVRLTRADPATREVRFSLA</sequence>
<keyword evidence="3" id="KW-1185">Reference proteome</keyword>
<accession>A0ABT9QCP6</accession>
<feature type="domain" description="RNB" evidence="1">
    <location>
        <begin position="55"/>
        <end position="372"/>
    </location>
</feature>
<gene>
    <name evidence="2" type="ORF">J2853_003680</name>
</gene>
<reference evidence="2 3" key="1">
    <citation type="submission" date="2023-07" db="EMBL/GenBank/DDBJ databases">
        <title>Sequencing the genomes of 1000 actinobacteria strains.</title>
        <authorList>
            <person name="Klenk H.-P."/>
        </authorList>
    </citation>
    <scope>NUCLEOTIDE SEQUENCE [LARGE SCALE GENOMIC DNA]</scope>
    <source>
        <strain evidence="2 3">DSM 46740</strain>
    </source>
</reference>
<protein>
    <submittedName>
        <fullName evidence="2">VacB/RNase II family 3'-5' exoribonuclease</fullName>
    </submittedName>
</protein>